<dbReference type="Pfam" id="PF00106">
    <property type="entry name" value="adh_short"/>
    <property type="match status" value="1"/>
</dbReference>
<dbReference type="GO" id="GO:0016491">
    <property type="term" value="F:oxidoreductase activity"/>
    <property type="evidence" value="ECO:0007669"/>
    <property type="project" value="UniProtKB-KW"/>
</dbReference>
<proteinExistence type="inferred from homology"/>
<keyword evidence="2" id="KW-0560">Oxidoreductase</keyword>
<name>A0A7X8XUE1_9BACT</name>
<protein>
    <submittedName>
        <fullName evidence="3">SDR family NAD(P)-dependent oxidoreductase</fullName>
    </submittedName>
</protein>
<sequence length="329" mass="36038">METLQPQSQSVLITGANGGMGKETTKLLAKKGYNRIVMACRTEGKAEKAKQEIVTEIQPYKVDGLEVAGGFDMNNPDEIEKAVNALPANKPFDVVFLQAGGVVFGKDFEFINYKGKKIERTIFQNTLGGYVTLFHLKRRGLLKPNARVIFAGGEGARGIPGMIEKPEFTSAQHLNQYVYGNVKSKYVDMNAMGVSKYSSAILVQKLAELYKDEFQTVWFTPGLTYGTNGLASKPAFERFIFEKIGFGIMAFFGLAQSPVAAAQKYVDAIEGKYGENGDVLGAPEKKMLGSISDQKPMNSSLTNQALIDEFYSIVVDTFGEIPKKEKATA</sequence>
<reference evidence="3 4" key="1">
    <citation type="submission" date="2020-04" db="EMBL/GenBank/DDBJ databases">
        <title>Flammeovirga sp. SR4, a novel species isolated from seawater.</title>
        <authorList>
            <person name="Wang X."/>
        </authorList>
    </citation>
    <scope>NUCLEOTIDE SEQUENCE [LARGE SCALE GENOMIC DNA]</scope>
    <source>
        <strain evidence="3 4">SR4</strain>
    </source>
</reference>
<evidence type="ECO:0000256" key="2">
    <source>
        <dbReference type="ARBA" id="ARBA00023002"/>
    </source>
</evidence>
<evidence type="ECO:0000256" key="1">
    <source>
        <dbReference type="ARBA" id="ARBA00006484"/>
    </source>
</evidence>
<dbReference type="Gene3D" id="3.40.50.720">
    <property type="entry name" value="NAD(P)-binding Rossmann-like Domain"/>
    <property type="match status" value="1"/>
</dbReference>
<keyword evidence="4" id="KW-1185">Reference proteome</keyword>
<dbReference type="InterPro" id="IPR002347">
    <property type="entry name" value="SDR_fam"/>
</dbReference>
<dbReference type="Proteomes" id="UP000585050">
    <property type="component" value="Unassembled WGS sequence"/>
</dbReference>
<comment type="similarity">
    <text evidence="1">Belongs to the short-chain dehydrogenases/reductases (SDR) family.</text>
</comment>
<dbReference type="AlphaFoldDB" id="A0A7X8XUE1"/>
<evidence type="ECO:0000313" key="4">
    <source>
        <dbReference type="Proteomes" id="UP000585050"/>
    </source>
</evidence>
<dbReference type="InterPro" id="IPR036291">
    <property type="entry name" value="NAD(P)-bd_dom_sf"/>
</dbReference>
<evidence type="ECO:0000313" key="3">
    <source>
        <dbReference type="EMBL" id="NLR90020.1"/>
    </source>
</evidence>
<accession>A0A7X8XUE1</accession>
<dbReference type="PANTHER" id="PTHR24320">
    <property type="entry name" value="RETINOL DEHYDROGENASE"/>
    <property type="match status" value="1"/>
</dbReference>
<gene>
    <name evidence="3" type="ORF">HGP29_02325</name>
</gene>
<organism evidence="3 4">
    <name type="scientific">Flammeovirga agarivorans</name>
    <dbReference type="NCBI Taxonomy" id="2726742"/>
    <lineage>
        <taxon>Bacteria</taxon>
        <taxon>Pseudomonadati</taxon>
        <taxon>Bacteroidota</taxon>
        <taxon>Cytophagia</taxon>
        <taxon>Cytophagales</taxon>
        <taxon>Flammeovirgaceae</taxon>
        <taxon>Flammeovirga</taxon>
    </lineage>
</organism>
<comment type="caution">
    <text evidence="3">The sequence shown here is derived from an EMBL/GenBank/DDBJ whole genome shotgun (WGS) entry which is preliminary data.</text>
</comment>
<dbReference type="PANTHER" id="PTHR24320:SF148">
    <property type="entry name" value="NAD(P)-BINDING ROSSMANN-FOLD SUPERFAMILY PROTEIN"/>
    <property type="match status" value="1"/>
</dbReference>
<dbReference type="SUPFAM" id="SSF51735">
    <property type="entry name" value="NAD(P)-binding Rossmann-fold domains"/>
    <property type="match status" value="1"/>
</dbReference>
<dbReference type="EMBL" id="JABAIL010000001">
    <property type="protein sequence ID" value="NLR90020.1"/>
    <property type="molecule type" value="Genomic_DNA"/>
</dbReference>
<dbReference type="RefSeq" id="WP_168880701.1">
    <property type="nucleotide sequence ID" value="NZ_JABAIL010000001.1"/>
</dbReference>